<organism evidence="7 8">
    <name type="scientific">Parasphingorhabdus marina DSM 22363</name>
    <dbReference type="NCBI Taxonomy" id="1123272"/>
    <lineage>
        <taxon>Bacteria</taxon>
        <taxon>Pseudomonadati</taxon>
        <taxon>Pseudomonadota</taxon>
        <taxon>Alphaproteobacteria</taxon>
        <taxon>Sphingomonadales</taxon>
        <taxon>Sphingomonadaceae</taxon>
        <taxon>Parasphingorhabdus</taxon>
    </lineage>
</organism>
<evidence type="ECO:0000256" key="3">
    <source>
        <dbReference type="ARBA" id="ARBA00023125"/>
    </source>
</evidence>
<evidence type="ECO:0000256" key="4">
    <source>
        <dbReference type="ARBA" id="ARBA00023159"/>
    </source>
</evidence>
<dbReference type="OrthoDB" id="9775392at2"/>
<dbReference type="PROSITE" id="PS50931">
    <property type="entry name" value="HTH_LYSR"/>
    <property type="match status" value="1"/>
</dbReference>
<dbReference type="Gene3D" id="1.10.10.10">
    <property type="entry name" value="Winged helix-like DNA-binding domain superfamily/Winged helix DNA-binding domain"/>
    <property type="match status" value="1"/>
</dbReference>
<dbReference type="InterPro" id="IPR036388">
    <property type="entry name" value="WH-like_DNA-bd_sf"/>
</dbReference>
<keyword evidence="5" id="KW-0804">Transcription</keyword>
<evidence type="ECO:0000313" key="8">
    <source>
        <dbReference type="Proteomes" id="UP000185192"/>
    </source>
</evidence>
<evidence type="ECO:0000256" key="1">
    <source>
        <dbReference type="ARBA" id="ARBA00009437"/>
    </source>
</evidence>
<evidence type="ECO:0000256" key="2">
    <source>
        <dbReference type="ARBA" id="ARBA00023015"/>
    </source>
</evidence>
<dbReference type="PRINTS" id="PR00039">
    <property type="entry name" value="HTHLYSR"/>
</dbReference>
<dbReference type="RefSeq" id="WP_074204029.1">
    <property type="nucleotide sequence ID" value="NZ_FSQW01000001.1"/>
</dbReference>
<dbReference type="Pfam" id="PF03466">
    <property type="entry name" value="LysR_substrate"/>
    <property type="match status" value="1"/>
</dbReference>
<sequence>MPTLRQFEYLVAVADNRHFGRAAQAAAASQPTLSHQLRALEARLGVTLVERRTHGAELSPIGREIAERARQVLVEVKDIRDLAERASDRLAGTLRFGVSPTLGPYLMPPVIAGLHRSQPDLRFYMREGIPDLQAMELVKGSIDMLLGPLPIEGENLTIEPLFREPLILVAPPDHPLAGKGTIKQADLAETSVLSLDRRHHLHRDVAEQCRQNGMILSRDYEGTSLDSVRQMVASGLGLAILPALYVRSEISRGGDVALLEVEGWKATRSIGAAWRTGAGFADEYLVVARKIAEEANVLLSEASHADRS</sequence>
<dbReference type="PANTHER" id="PTHR30346:SF26">
    <property type="entry name" value="HYDROGEN PEROXIDE-INDUCIBLE GENES ACTIVATOR"/>
    <property type="match status" value="1"/>
</dbReference>
<evidence type="ECO:0000256" key="5">
    <source>
        <dbReference type="ARBA" id="ARBA00023163"/>
    </source>
</evidence>
<keyword evidence="3" id="KW-0238">DNA-binding</keyword>
<dbReference type="GO" id="GO:0003677">
    <property type="term" value="F:DNA binding"/>
    <property type="evidence" value="ECO:0007669"/>
    <property type="project" value="UniProtKB-KW"/>
</dbReference>
<dbReference type="STRING" id="1123272.SAMN02745824_1050"/>
<dbReference type="Proteomes" id="UP000185192">
    <property type="component" value="Unassembled WGS sequence"/>
</dbReference>
<gene>
    <name evidence="7" type="ORF">SAMN02745824_1050</name>
</gene>
<evidence type="ECO:0000313" key="7">
    <source>
        <dbReference type="EMBL" id="SIN62329.1"/>
    </source>
</evidence>
<feature type="domain" description="HTH lysR-type" evidence="6">
    <location>
        <begin position="2"/>
        <end position="59"/>
    </location>
</feature>
<dbReference type="Gene3D" id="3.40.190.10">
    <property type="entry name" value="Periplasmic binding protein-like II"/>
    <property type="match status" value="2"/>
</dbReference>
<comment type="similarity">
    <text evidence="1">Belongs to the LysR transcriptional regulatory family.</text>
</comment>
<keyword evidence="2" id="KW-0805">Transcription regulation</keyword>
<dbReference type="SUPFAM" id="SSF46785">
    <property type="entry name" value="Winged helix' DNA-binding domain"/>
    <property type="match status" value="1"/>
</dbReference>
<dbReference type="Pfam" id="PF00126">
    <property type="entry name" value="HTH_1"/>
    <property type="match status" value="1"/>
</dbReference>
<name>A0A1N6CV15_9SPHN</name>
<dbReference type="CDD" id="cd08411">
    <property type="entry name" value="PBP2_OxyR"/>
    <property type="match status" value="1"/>
</dbReference>
<keyword evidence="8" id="KW-1185">Reference proteome</keyword>
<dbReference type="InterPro" id="IPR005119">
    <property type="entry name" value="LysR_subst-bd"/>
</dbReference>
<evidence type="ECO:0000259" key="6">
    <source>
        <dbReference type="PROSITE" id="PS50931"/>
    </source>
</evidence>
<dbReference type="AlphaFoldDB" id="A0A1N6CV15"/>
<dbReference type="GO" id="GO:0032993">
    <property type="term" value="C:protein-DNA complex"/>
    <property type="evidence" value="ECO:0007669"/>
    <property type="project" value="TreeGrafter"/>
</dbReference>
<dbReference type="PANTHER" id="PTHR30346">
    <property type="entry name" value="TRANSCRIPTIONAL DUAL REGULATOR HCAR-RELATED"/>
    <property type="match status" value="1"/>
</dbReference>
<reference evidence="8" key="1">
    <citation type="submission" date="2016-11" db="EMBL/GenBank/DDBJ databases">
        <authorList>
            <person name="Varghese N."/>
            <person name="Submissions S."/>
        </authorList>
    </citation>
    <scope>NUCLEOTIDE SEQUENCE [LARGE SCALE GENOMIC DNA]</scope>
    <source>
        <strain evidence="8">DSM 22363</strain>
    </source>
</reference>
<keyword evidence="4" id="KW-0010">Activator</keyword>
<protein>
    <submittedName>
        <fullName evidence="7">LysR family transcriptional regulator, hydrogen peroxide-inducible genes activator</fullName>
    </submittedName>
</protein>
<dbReference type="SUPFAM" id="SSF53850">
    <property type="entry name" value="Periplasmic binding protein-like II"/>
    <property type="match status" value="1"/>
</dbReference>
<accession>A0A1N6CV15</accession>
<dbReference type="GO" id="GO:0003700">
    <property type="term" value="F:DNA-binding transcription factor activity"/>
    <property type="evidence" value="ECO:0007669"/>
    <property type="project" value="InterPro"/>
</dbReference>
<dbReference type="FunFam" id="1.10.10.10:FF:000001">
    <property type="entry name" value="LysR family transcriptional regulator"/>
    <property type="match status" value="1"/>
</dbReference>
<dbReference type="InterPro" id="IPR036390">
    <property type="entry name" value="WH_DNA-bd_sf"/>
</dbReference>
<proteinExistence type="inferred from homology"/>
<dbReference type="EMBL" id="FSQW01000001">
    <property type="protein sequence ID" value="SIN62329.1"/>
    <property type="molecule type" value="Genomic_DNA"/>
</dbReference>
<dbReference type="InterPro" id="IPR000847">
    <property type="entry name" value="LysR_HTH_N"/>
</dbReference>